<evidence type="ECO:0000259" key="5">
    <source>
        <dbReference type="Pfam" id="PF04376"/>
    </source>
</evidence>
<dbReference type="PANTHER" id="PTHR21367">
    <property type="entry name" value="ARGININE-TRNA-PROTEIN TRANSFERASE 1"/>
    <property type="match status" value="1"/>
</dbReference>
<evidence type="ECO:0000313" key="8">
    <source>
        <dbReference type="Proteomes" id="UP001269375"/>
    </source>
</evidence>
<evidence type="ECO:0000256" key="1">
    <source>
        <dbReference type="ARBA" id="ARBA00022490"/>
    </source>
</evidence>
<dbReference type="EMBL" id="JARWAO010000007">
    <property type="protein sequence ID" value="MDR5896920.1"/>
    <property type="molecule type" value="Genomic_DNA"/>
</dbReference>
<evidence type="ECO:0000259" key="6">
    <source>
        <dbReference type="Pfam" id="PF04377"/>
    </source>
</evidence>
<dbReference type="NCBIfam" id="NF002342">
    <property type="entry name" value="PRK01305.1-3"/>
    <property type="match status" value="1"/>
</dbReference>
<evidence type="ECO:0000256" key="4">
    <source>
        <dbReference type="HAMAP-Rule" id="MF_00689"/>
    </source>
</evidence>
<accession>A0ABU1GYK2</accession>
<dbReference type="NCBIfam" id="NF002341">
    <property type="entry name" value="PRK01305.1-1"/>
    <property type="match status" value="1"/>
</dbReference>
<dbReference type="GO" id="GO:0004057">
    <property type="term" value="F:arginyl-tRNA--protein transferase activity"/>
    <property type="evidence" value="ECO:0007669"/>
    <property type="project" value="UniProtKB-EC"/>
</dbReference>
<comment type="catalytic activity">
    <reaction evidence="4">
        <text>N-terminal L-glutamyl-[protein] + L-leucyl-tRNA(Leu) = N-terminal L-leucyl-L-glutamyl-[protein] + tRNA(Leu) + H(+)</text>
        <dbReference type="Rhea" id="RHEA:50412"/>
        <dbReference type="Rhea" id="RHEA-COMP:9613"/>
        <dbReference type="Rhea" id="RHEA-COMP:9622"/>
        <dbReference type="Rhea" id="RHEA-COMP:12664"/>
        <dbReference type="Rhea" id="RHEA-COMP:12668"/>
        <dbReference type="ChEBI" id="CHEBI:15378"/>
        <dbReference type="ChEBI" id="CHEBI:64721"/>
        <dbReference type="ChEBI" id="CHEBI:78442"/>
        <dbReference type="ChEBI" id="CHEBI:78494"/>
        <dbReference type="ChEBI" id="CHEBI:133041"/>
        <dbReference type="EC" id="2.3.2.29"/>
    </reaction>
</comment>
<comment type="similarity">
    <text evidence="4">Belongs to the R-transferase family. Bpt subfamily.</text>
</comment>
<comment type="catalytic activity">
    <reaction evidence="4">
        <text>N-terminal L-aspartyl-[protein] + L-leucyl-tRNA(Leu) = N-terminal L-leucyl-L-aspartyl-[protein] + tRNA(Leu) + H(+)</text>
        <dbReference type="Rhea" id="RHEA:50420"/>
        <dbReference type="Rhea" id="RHEA-COMP:9613"/>
        <dbReference type="Rhea" id="RHEA-COMP:9622"/>
        <dbReference type="Rhea" id="RHEA-COMP:12669"/>
        <dbReference type="Rhea" id="RHEA-COMP:12674"/>
        <dbReference type="ChEBI" id="CHEBI:15378"/>
        <dbReference type="ChEBI" id="CHEBI:64720"/>
        <dbReference type="ChEBI" id="CHEBI:78442"/>
        <dbReference type="ChEBI" id="CHEBI:78494"/>
        <dbReference type="ChEBI" id="CHEBI:133042"/>
        <dbReference type="EC" id="2.3.2.29"/>
    </reaction>
</comment>
<evidence type="ECO:0000256" key="3">
    <source>
        <dbReference type="ARBA" id="ARBA00023315"/>
    </source>
</evidence>
<dbReference type="InterPro" id="IPR007471">
    <property type="entry name" value="N-end_Aminoacyl_Trfase_N"/>
</dbReference>
<dbReference type="RefSeq" id="WP_251593726.1">
    <property type="nucleotide sequence ID" value="NZ_JAMLJI010000003.1"/>
</dbReference>
<dbReference type="InterPro" id="IPR007472">
    <property type="entry name" value="N-end_Aminoacyl_Trfase_C"/>
</dbReference>
<dbReference type="Pfam" id="PF04377">
    <property type="entry name" value="ATE_C"/>
    <property type="match status" value="1"/>
</dbReference>
<dbReference type="Pfam" id="PF04376">
    <property type="entry name" value="ATE_N"/>
    <property type="match status" value="1"/>
</dbReference>
<gene>
    <name evidence="4" type="primary">bpt</name>
    <name evidence="7" type="ORF">QC825_12660</name>
</gene>
<dbReference type="Proteomes" id="UP001269375">
    <property type="component" value="Unassembled WGS sequence"/>
</dbReference>
<keyword evidence="8" id="KW-1185">Reference proteome</keyword>
<dbReference type="PIRSF" id="PIRSF037208">
    <property type="entry name" value="ATE_pro_prd"/>
    <property type="match status" value="1"/>
</dbReference>
<organism evidence="7 8">
    <name type="scientific">Larsenimonas suaedae</name>
    <dbReference type="NCBI Taxonomy" id="1851019"/>
    <lineage>
        <taxon>Bacteria</taxon>
        <taxon>Pseudomonadati</taxon>
        <taxon>Pseudomonadota</taxon>
        <taxon>Gammaproteobacteria</taxon>
        <taxon>Oceanospirillales</taxon>
        <taxon>Halomonadaceae</taxon>
        <taxon>Larsenimonas</taxon>
    </lineage>
</organism>
<sequence>MTDSTRTLKPQDLRFFLTAPHNCSYVAEQEATTLFMDPEHAINKEVYSALTLMGFRRSGQHLYRPHCASCQGCVSVRVPVDEFSPNRTQRKIIGRNKDLTVQFREAKFTNEHYALYNQYIREKHFNGDMFPPSVEQYCSFLAREHTFSAFIEFRDQGVLVAVAAMDCLSHGLSAIYTFYTPDPAYAARSLGTYAILWQIHEAQRQGLPYVYLGYWIEQSRKMAYKKKFTPLEYLDGGRWRKLLET</sequence>
<keyword evidence="1 4" id="KW-0963">Cytoplasm</keyword>
<dbReference type="InterPro" id="IPR030700">
    <property type="entry name" value="N-end_Aminoacyl_Trfase"/>
</dbReference>
<protein>
    <recommendedName>
        <fullName evidence="4">Aspartate/glutamate leucyltransferase</fullName>
        <ecNumber evidence="4">2.3.2.29</ecNumber>
    </recommendedName>
</protein>
<feature type="domain" description="N-end rule aminoacyl transferase C-terminal" evidence="6">
    <location>
        <begin position="111"/>
        <end position="235"/>
    </location>
</feature>
<dbReference type="NCBIfam" id="NF002346">
    <property type="entry name" value="PRK01305.2-3"/>
    <property type="match status" value="1"/>
</dbReference>
<dbReference type="EC" id="2.3.2.29" evidence="4"/>
<name>A0ABU1GYK2_9GAMM</name>
<feature type="domain" description="N-end aminoacyl transferase N-terminal" evidence="5">
    <location>
        <begin position="21"/>
        <end position="91"/>
    </location>
</feature>
<dbReference type="PANTHER" id="PTHR21367:SF1">
    <property type="entry name" value="ARGINYL-TRNA--PROTEIN TRANSFERASE 1"/>
    <property type="match status" value="1"/>
</dbReference>
<keyword evidence="3 4" id="KW-0012">Acyltransferase</keyword>
<comment type="caution">
    <text evidence="7">The sequence shown here is derived from an EMBL/GenBank/DDBJ whole genome shotgun (WGS) entry which is preliminary data.</text>
</comment>
<dbReference type="HAMAP" id="MF_00689">
    <property type="entry name" value="Bpt"/>
    <property type="match status" value="1"/>
</dbReference>
<keyword evidence="2 4" id="KW-0808">Transferase</keyword>
<reference evidence="7 8" key="1">
    <citation type="submission" date="2023-04" db="EMBL/GenBank/DDBJ databases">
        <title>A long-awaited taxogenomic arrangement of the family Halomonadaceae.</title>
        <authorList>
            <person name="De La Haba R."/>
            <person name="Chuvochina M."/>
            <person name="Wittouck S."/>
            <person name="Arahal D.R."/>
            <person name="Sanchez-Porro C."/>
            <person name="Hugenholtz P."/>
            <person name="Ventosa A."/>
        </authorList>
    </citation>
    <scope>NUCLEOTIDE SEQUENCE [LARGE SCALE GENOMIC DNA]</scope>
    <source>
        <strain evidence="7 8">DSM 22428</strain>
    </source>
</reference>
<dbReference type="InterPro" id="IPR017138">
    <property type="entry name" value="Asp_Glu_LeuTrfase"/>
</dbReference>
<comment type="subcellular location">
    <subcellularLocation>
        <location evidence="4">Cytoplasm</location>
    </subcellularLocation>
</comment>
<evidence type="ECO:0000256" key="2">
    <source>
        <dbReference type="ARBA" id="ARBA00022679"/>
    </source>
</evidence>
<dbReference type="InterPro" id="IPR016181">
    <property type="entry name" value="Acyl_CoA_acyltransferase"/>
</dbReference>
<proteinExistence type="inferred from homology"/>
<dbReference type="Gene3D" id="3.40.630.30">
    <property type="match status" value="1"/>
</dbReference>
<evidence type="ECO:0000313" key="7">
    <source>
        <dbReference type="EMBL" id="MDR5896920.1"/>
    </source>
</evidence>
<comment type="function">
    <text evidence="4">Functions in the N-end rule pathway of protein degradation where it conjugates Leu from its aminoacyl-tRNA to the N-termini of proteins containing an N-terminal aspartate or glutamate.</text>
</comment>
<dbReference type="SUPFAM" id="SSF55729">
    <property type="entry name" value="Acyl-CoA N-acyltransferases (Nat)"/>
    <property type="match status" value="1"/>
</dbReference>